<dbReference type="Gene3D" id="2.40.440.10">
    <property type="entry name" value="L,D-transpeptidase catalytic domain-like"/>
    <property type="match status" value="1"/>
</dbReference>
<gene>
    <name evidence="10" type="ORF">LZ519_03835</name>
</gene>
<keyword evidence="11" id="KW-1185">Reference proteome</keyword>
<comment type="pathway">
    <text evidence="1 7">Cell wall biogenesis; peptidoglycan biosynthesis.</text>
</comment>
<evidence type="ECO:0000313" key="11">
    <source>
        <dbReference type="Proteomes" id="UP001165343"/>
    </source>
</evidence>
<feature type="signal peptide" evidence="8">
    <location>
        <begin position="1"/>
        <end position="18"/>
    </location>
</feature>
<feature type="active site" description="Nucleophile" evidence="7">
    <location>
        <position position="378"/>
    </location>
</feature>
<feature type="active site" description="Proton donor/acceptor" evidence="7">
    <location>
        <position position="357"/>
    </location>
</feature>
<evidence type="ECO:0000256" key="3">
    <source>
        <dbReference type="ARBA" id="ARBA00022679"/>
    </source>
</evidence>
<dbReference type="Pfam" id="PF20142">
    <property type="entry name" value="Scaffold"/>
    <property type="match status" value="1"/>
</dbReference>
<keyword evidence="3" id="KW-0808">Transferase</keyword>
<dbReference type="InterPro" id="IPR045380">
    <property type="entry name" value="LD_TPept_scaffold_dom"/>
</dbReference>
<organism evidence="10 11">
    <name type="scientific">Sphingomonas anseongensis</name>
    <dbReference type="NCBI Taxonomy" id="2908207"/>
    <lineage>
        <taxon>Bacteria</taxon>
        <taxon>Pseudomonadati</taxon>
        <taxon>Pseudomonadota</taxon>
        <taxon>Alphaproteobacteria</taxon>
        <taxon>Sphingomonadales</taxon>
        <taxon>Sphingomonadaceae</taxon>
        <taxon>Sphingomonas</taxon>
    </lineage>
</organism>
<dbReference type="Pfam" id="PF03734">
    <property type="entry name" value="YkuD"/>
    <property type="match status" value="1"/>
</dbReference>
<accession>A0ABT0RDW9</accession>
<dbReference type="PROSITE" id="PS52029">
    <property type="entry name" value="LD_TPASE"/>
    <property type="match status" value="1"/>
</dbReference>
<evidence type="ECO:0000256" key="7">
    <source>
        <dbReference type="PROSITE-ProRule" id="PRU01373"/>
    </source>
</evidence>
<comment type="caution">
    <text evidence="10">The sequence shown here is derived from an EMBL/GenBank/DDBJ whole genome shotgun (WGS) entry which is preliminary data.</text>
</comment>
<keyword evidence="8" id="KW-0732">Signal</keyword>
<reference evidence="10" key="1">
    <citation type="submission" date="2022-05" db="EMBL/GenBank/DDBJ databases">
        <authorList>
            <person name="Jo J.-H."/>
            <person name="Im W.-T."/>
        </authorList>
    </citation>
    <scope>NUCLEOTIDE SEQUENCE</scope>
    <source>
        <strain evidence="10">RG327</strain>
    </source>
</reference>
<dbReference type="PANTHER" id="PTHR41533:SF2">
    <property type="entry name" value="BLR7131 PROTEIN"/>
    <property type="match status" value="1"/>
</dbReference>
<evidence type="ECO:0000256" key="4">
    <source>
        <dbReference type="ARBA" id="ARBA00022960"/>
    </source>
</evidence>
<dbReference type="Proteomes" id="UP001165343">
    <property type="component" value="Unassembled WGS sequence"/>
</dbReference>
<dbReference type="InterPro" id="IPR052905">
    <property type="entry name" value="LD-transpeptidase_YkuD-like"/>
</dbReference>
<evidence type="ECO:0000313" key="10">
    <source>
        <dbReference type="EMBL" id="MCL6678448.1"/>
    </source>
</evidence>
<keyword evidence="5 7" id="KW-0573">Peptidoglycan synthesis</keyword>
<proteinExistence type="inferred from homology"/>
<evidence type="ECO:0000256" key="8">
    <source>
        <dbReference type="SAM" id="SignalP"/>
    </source>
</evidence>
<evidence type="ECO:0000256" key="5">
    <source>
        <dbReference type="ARBA" id="ARBA00022984"/>
    </source>
</evidence>
<protein>
    <submittedName>
        <fullName evidence="10">L,D-transpeptidase family protein</fullName>
    </submittedName>
</protein>
<dbReference type="EMBL" id="JAMGBC010000001">
    <property type="protein sequence ID" value="MCL6678448.1"/>
    <property type="molecule type" value="Genomic_DNA"/>
</dbReference>
<sequence length="450" mass="48815">MGILSAALSALMLTPAVAAARGAPPPTAPVQIPYQSANLPSSGEVAAFYSGYRSSPIWFSGNAAKPAATEFIQILQRSPLDGLANGAQYAAQVQAALAQATSTGTPQAIAFADHTLSEALVLYAQTMSRPTQGVTYGYEYMRPKPPSATKVLQIAAGSPSLESYLASVANPNTVYTGIRDAAWRQMQASGSAVPDPRVVVNLDRAREMPARGRFVMVNSANQTLYMYQDGIPVGSMRIVVGDNGQHLKNRPDTRTPLVTSMMFYVIHNPYWNSSDILTRLNIAPRYAAEGDKYLKSRGFRVMSDWTHNATEIPASEVDWKAVRAGKVSIRIRQDPGPENFMGQLKFPFANPQDIYLHDTDPADRNLFALAQRTRSNGCVRLENAEGLATWLLGHSPDKSITQAEYPEQLARGVPVFVTYITAQPVDGQLTFLKDVYGWDPAGGTRVASGE</sequence>
<dbReference type="SUPFAM" id="SSF141523">
    <property type="entry name" value="L,D-transpeptidase catalytic domain-like"/>
    <property type="match status" value="1"/>
</dbReference>
<dbReference type="InterPro" id="IPR038063">
    <property type="entry name" value="Transpep_catalytic_dom"/>
</dbReference>
<evidence type="ECO:0000256" key="2">
    <source>
        <dbReference type="ARBA" id="ARBA00005992"/>
    </source>
</evidence>
<dbReference type="PANTHER" id="PTHR41533">
    <property type="entry name" value="L,D-TRANSPEPTIDASE HI_1667-RELATED"/>
    <property type="match status" value="1"/>
</dbReference>
<feature type="domain" description="L,D-TPase catalytic" evidence="9">
    <location>
        <begin position="213"/>
        <end position="418"/>
    </location>
</feature>
<evidence type="ECO:0000256" key="1">
    <source>
        <dbReference type="ARBA" id="ARBA00004752"/>
    </source>
</evidence>
<name>A0ABT0RDW9_9SPHN</name>
<keyword evidence="6 7" id="KW-0961">Cell wall biogenesis/degradation</keyword>
<dbReference type="InterPro" id="IPR005490">
    <property type="entry name" value="LD_TPept_cat_dom"/>
</dbReference>
<keyword evidence="4 7" id="KW-0133">Cell shape</keyword>
<dbReference type="RefSeq" id="WP_249867400.1">
    <property type="nucleotide sequence ID" value="NZ_JAMGBC010000001.1"/>
</dbReference>
<comment type="similarity">
    <text evidence="2">Belongs to the YkuD family.</text>
</comment>
<evidence type="ECO:0000256" key="6">
    <source>
        <dbReference type="ARBA" id="ARBA00023316"/>
    </source>
</evidence>
<dbReference type="CDD" id="cd16913">
    <property type="entry name" value="YkuD_like"/>
    <property type="match status" value="1"/>
</dbReference>
<feature type="chain" id="PRO_5045405418" evidence="8">
    <location>
        <begin position="19"/>
        <end position="450"/>
    </location>
</feature>
<evidence type="ECO:0000259" key="9">
    <source>
        <dbReference type="PROSITE" id="PS52029"/>
    </source>
</evidence>